<dbReference type="InterPro" id="IPR018666">
    <property type="entry name" value="DUF2125"/>
</dbReference>
<proteinExistence type="predicted"/>
<dbReference type="OrthoDB" id="8478166at2"/>
<comment type="caution">
    <text evidence="1">The sequence shown here is derived from an EMBL/GenBank/DDBJ whole genome shotgun (WGS) entry which is preliminary data.</text>
</comment>
<protein>
    <recommendedName>
        <fullName evidence="3">DUF2125 domain-containing protein</fullName>
    </recommendedName>
</protein>
<dbReference type="EMBL" id="RBIG01000002">
    <property type="protein sequence ID" value="RKQ70326.1"/>
    <property type="molecule type" value="Genomic_DNA"/>
</dbReference>
<evidence type="ECO:0000313" key="2">
    <source>
        <dbReference type="Proteomes" id="UP000277424"/>
    </source>
</evidence>
<organism evidence="1 2">
    <name type="scientific">Oceanibaculum indicum</name>
    <dbReference type="NCBI Taxonomy" id="526216"/>
    <lineage>
        <taxon>Bacteria</taxon>
        <taxon>Pseudomonadati</taxon>
        <taxon>Pseudomonadota</taxon>
        <taxon>Alphaproteobacteria</taxon>
        <taxon>Rhodospirillales</taxon>
        <taxon>Oceanibaculaceae</taxon>
        <taxon>Oceanibaculum</taxon>
    </lineage>
</organism>
<evidence type="ECO:0000313" key="1">
    <source>
        <dbReference type="EMBL" id="RKQ70326.1"/>
    </source>
</evidence>
<dbReference type="RefSeq" id="WP_121220043.1">
    <property type="nucleotide sequence ID" value="NZ_RBIG01000002.1"/>
</dbReference>
<name>A0A420WH78_9PROT</name>
<accession>A0A420WH78</accession>
<sequence length="337" mass="36099">MPSRSFLIAAFLVILGTAYAAYWHLMADRLEQGIERWAEQQRAQGVEAGWRELTFDGFPLQFRARLSAPRLIQERGGNAWSWQAESLTLEALPWQLHKIAFTSDGKQAALLNGRELAFDRAEGTLRLDGSGRIAEADATLSRLALAPGAGLQGATAETLRLAARLPEEAPRGHTDPGLFVEADLSGLAIASRQALPVEGPADLSFRATLMGALPTPPDRTRLAAWRDAGGTLEIESLSLDWAPLSLDASGTLALDPALQPVGALSATLSGHGPLLQRLVAMGWVRPQDASIAAVAFGVLEKPGSDGRPTLNTPVTVQDGFLYIGPSRLAPVPRIVWR</sequence>
<gene>
    <name evidence="1" type="ORF">BCL74_2270</name>
</gene>
<dbReference type="Pfam" id="PF09898">
    <property type="entry name" value="DUF2125"/>
    <property type="match status" value="1"/>
</dbReference>
<dbReference type="Proteomes" id="UP000277424">
    <property type="component" value="Unassembled WGS sequence"/>
</dbReference>
<dbReference type="AlphaFoldDB" id="A0A420WH78"/>
<evidence type="ECO:0008006" key="3">
    <source>
        <dbReference type="Google" id="ProtNLM"/>
    </source>
</evidence>
<reference evidence="1 2" key="1">
    <citation type="submission" date="2018-10" db="EMBL/GenBank/DDBJ databases">
        <title>Comparative analysis of microorganisms from saline springs in Andes Mountain Range, Colombia.</title>
        <authorList>
            <person name="Rubin E."/>
        </authorList>
    </citation>
    <scope>NUCLEOTIDE SEQUENCE [LARGE SCALE GENOMIC DNA]</scope>
    <source>
        <strain evidence="1 2">USBA 36</strain>
    </source>
</reference>